<protein>
    <submittedName>
        <fullName evidence="6">TauD/TfdA family dioxygenase</fullName>
        <ecNumber evidence="6">1.14.11.-</ecNumber>
    </submittedName>
</protein>
<dbReference type="PANTHER" id="PTHR10696">
    <property type="entry name" value="GAMMA-BUTYROBETAINE HYDROXYLASE-RELATED"/>
    <property type="match status" value="1"/>
</dbReference>
<dbReference type="SMR" id="A0AB39TTN6"/>
<accession>A0AB39TTN6</accession>
<dbReference type="GO" id="GO:0017000">
    <property type="term" value="P:antibiotic biosynthetic process"/>
    <property type="evidence" value="ECO:0007669"/>
    <property type="project" value="UniProtKB-KW"/>
</dbReference>
<proteinExistence type="predicted"/>
<dbReference type="PANTHER" id="PTHR10696:SF56">
    <property type="entry name" value="TAUD_TFDA-LIKE DOMAIN-CONTAINING PROTEIN"/>
    <property type="match status" value="1"/>
</dbReference>
<keyword evidence="6" id="KW-0223">Dioxygenase</keyword>
<evidence type="ECO:0000256" key="1">
    <source>
        <dbReference type="ARBA" id="ARBA00001954"/>
    </source>
</evidence>
<dbReference type="AlphaFoldDB" id="A0AB39TTN6"/>
<dbReference type="RefSeq" id="WP_244178907.1">
    <property type="nucleotide sequence ID" value="NZ_CP163445.1"/>
</dbReference>
<evidence type="ECO:0000256" key="2">
    <source>
        <dbReference type="ARBA" id="ARBA00023002"/>
    </source>
</evidence>
<evidence type="ECO:0000313" key="6">
    <source>
        <dbReference type="EMBL" id="XDQ82481.1"/>
    </source>
</evidence>
<dbReference type="GO" id="GO:0051213">
    <property type="term" value="F:dioxygenase activity"/>
    <property type="evidence" value="ECO:0007669"/>
    <property type="project" value="UniProtKB-KW"/>
</dbReference>
<feature type="domain" description="TauD/TfdA-like" evidence="5">
    <location>
        <begin position="70"/>
        <end position="311"/>
    </location>
</feature>
<keyword evidence="4" id="KW-0045">Antibiotic biosynthesis</keyword>
<dbReference type="InterPro" id="IPR042098">
    <property type="entry name" value="TauD-like_sf"/>
</dbReference>
<organism evidence="6">
    <name type="scientific">Streptomyces sp. Y1</name>
    <dbReference type="NCBI Taxonomy" id="3238634"/>
    <lineage>
        <taxon>Bacteria</taxon>
        <taxon>Bacillati</taxon>
        <taxon>Actinomycetota</taxon>
        <taxon>Actinomycetes</taxon>
        <taxon>Kitasatosporales</taxon>
        <taxon>Streptomycetaceae</taxon>
        <taxon>Streptomyces</taxon>
    </lineage>
</organism>
<gene>
    <name evidence="6" type="ORF">AB2U05_30310</name>
</gene>
<evidence type="ECO:0000256" key="4">
    <source>
        <dbReference type="ARBA" id="ARBA00023194"/>
    </source>
</evidence>
<sequence length="339" mass="37738">MVEILKKPVTGRSVWQRAQVEDASQWTYVLDEGMRAEILEAAERINEQGLTVWDLDRKAVPLERAGKLVAQCVEQLEHGFGLAMLRGVPTEGLTVAESQVVMGVVGLHLGTAVAQNGHGDRVVSIRDYGKGRLNSKTIRGYQTNESLPWHSDAPDIAALLCLTQAKHGGEFHVASAMHIYNTLLQEAPELLGLYYAGVFFDYRGEEPPGEPPAYRNAIFGYHNGQLSCRYFLRNFADSGTAKLGFEQPEVEKLALDTFEEIASRPENHVSMRLEPGDMQLVDDNVTVHRRGAYSDEEDGSTDSSRHLLRLWINVENGRQFPTSLSTHRWGMKAAAKPTH</sequence>
<keyword evidence="2 6" id="KW-0560">Oxidoreductase</keyword>
<dbReference type="EMBL" id="CP163445">
    <property type="protein sequence ID" value="XDQ82481.1"/>
    <property type="molecule type" value="Genomic_DNA"/>
</dbReference>
<reference evidence="6" key="1">
    <citation type="submission" date="2024-07" db="EMBL/GenBank/DDBJ databases">
        <authorList>
            <person name="Yu S.T."/>
        </authorList>
    </citation>
    <scope>NUCLEOTIDE SEQUENCE</scope>
    <source>
        <strain evidence="6">Y1</strain>
    </source>
</reference>
<comment type="cofactor">
    <cofactor evidence="1">
        <name>Fe(2+)</name>
        <dbReference type="ChEBI" id="CHEBI:29033"/>
    </cofactor>
</comment>
<dbReference type="InterPro" id="IPR050411">
    <property type="entry name" value="AlphaKG_dependent_hydroxylases"/>
</dbReference>
<dbReference type="Pfam" id="PF02668">
    <property type="entry name" value="TauD"/>
    <property type="match status" value="1"/>
</dbReference>
<dbReference type="InterPro" id="IPR003819">
    <property type="entry name" value="TauD/TfdA-like"/>
</dbReference>
<evidence type="ECO:0000256" key="3">
    <source>
        <dbReference type="ARBA" id="ARBA00023004"/>
    </source>
</evidence>
<name>A0AB39TTN6_9ACTN</name>
<keyword evidence="3" id="KW-0408">Iron</keyword>
<dbReference type="SUPFAM" id="SSF51197">
    <property type="entry name" value="Clavaminate synthase-like"/>
    <property type="match status" value="1"/>
</dbReference>
<dbReference type="EC" id="1.14.11.-" evidence="6"/>
<evidence type="ECO:0000259" key="5">
    <source>
        <dbReference type="Pfam" id="PF02668"/>
    </source>
</evidence>
<dbReference type="Gene3D" id="3.60.130.10">
    <property type="entry name" value="Clavaminate synthase-like"/>
    <property type="match status" value="1"/>
</dbReference>